<dbReference type="KEGG" id="pais:PFX98_22135"/>
<keyword evidence="1 2" id="KW-0597">Phosphoprotein</keyword>
<dbReference type="EMBL" id="CP116346">
    <property type="protein sequence ID" value="WIT11558.1"/>
    <property type="molecule type" value="Genomic_DNA"/>
</dbReference>
<sequence>MSLSIPASDARRVLIVDDSRAIQAIIRQVLETSELGPLQFLTADDGADALDKVDSFRPDLVLSDWHMPGVSGIEMLQALRQTGHTEVAVGFVTTETNDERLIEARSNGAAFVLNKPFKDLALREAVGKTLQQARKSAQAGRPADAEARKGPAALESIAQMQQQLFAHLGTRGFDLRRNELADAAPRQLPQLIALYSSTGRSGVYALGVLDLQSCCLIGGLAAGCSAAEIQLAMAQSQPSAKMVEHASRFMRAAAPVLRKRSVTDQPSMSAARLTAQPFDKLASLLLQNSGRTDLVLQVPGAGEGRLSFLLV</sequence>
<dbReference type="PANTHER" id="PTHR44591">
    <property type="entry name" value="STRESS RESPONSE REGULATOR PROTEIN 1"/>
    <property type="match status" value="1"/>
</dbReference>
<organism evidence="4 5">
    <name type="scientific">Paucibacter sediminis</name>
    <dbReference type="NCBI Taxonomy" id="3019553"/>
    <lineage>
        <taxon>Bacteria</taxon>
        <taxon>Pseudomonadati</taxon>
        <taxon>Pseudomonadota</taxon>
        <taxon>Betaproteobacteria</taxon>
        <taxon>Burkholderiales</taxon>
        <taxon>Sphaerotilaceae</taxon>
        <taxon>Roseateles</taxon>
    </lineage>
</organism>
<gene>
    <name evidence="4" type="ORF">PFX98_22135</name>
</gene>
<dbReference type="RefSeq" id="WP_285232640.1">
    <property type="nucleotide sequence ID" value="NZ_CP116346.1"/>
</dbReference>
<feature type="modified residue" description="4-aspartylphosphate" evidence="2">
    <location>
        <position position="64"/>
    </location>
</feature>
<proteinExistence type="predicted"/>
<keyword evidence="5" id="KW-1185">Reference proteome</keyword>
<dbReference type="InterPro" id="IPR050595">
    <property type="entry name" value="Bact_response_regulator"/>
</dbReference>
<dbReference type="GO" id="GO:0000160">
    <property type="term" value="P:phosphorelay signal transduction system"/>
    <property type="evidence" value="ECO:0007669"/>
    <property type="project" value="InterPro"/>
</dbReference>
<dbReference type="PANTHER" id="PTHR44591:SF25">
    <property type="entry name" value="CHEMOTAXIS TWO-COMPONENT RESPONSE REGULATOR"/>
    <property type="match status" value="1"/>
</dbReference>
<dbReference type="SMART" id="SM00448">
    <property type="entry name" value="REC"/>
    <property type="match status" value="1"/>
</dbReference>
<dbReference type="Proteomes" id="UP001177769">
    <property type="component" value="Chromosome"/>
</dbReference>
<feature type="domain" description="Response regulatory" evidence="3">
    <location>
        <begin position="12"/>
        <end position="130"/>
    </location>
</feature>
<name>A0AA95SKX0_9BURK</name>
<dbReference type="AlphaFoldDB" id="A0AA95SKX0"/>
<reference evidence="4" key="1">
    <citation type="submission" date="2023-01" db="EMBL/GenBank/DDBJ databases">
        <title>Whole genome sequence of Paucibacter sp. S2-9 isolated from pond sediment.</title>
        <authorList>
            <person name="Jung J.Y."/>
        </authorList>
    </citation>
    <scope>NUCLEOTIDE SEQUENCE</scope>
    <source>
        <strain evidence="4">S2-9</strain>
    </source>
</reference>
<dbReference type="InterPro" id="IPR001789">
    <property type="entry name" value="Sig_transdc_resp-reg_receiver"/>
</dbReference>
<accession>A0AA95SKX0</accession>
<evidence type="ECO:0000259" key="3">
    <source>
        <dbReference type="PROSITE" id="PS50110"/>
    </source>
</evidence>
<dbReference type="SUPFAM" id="SSF52172">
    <property type="entry name" value="CheY-like"/>
    <property type="match status" value="1"/>
</dbReference>
<evidence type="ECO:0000313" key="4">
    <source>
        <dbReference type="EMBL" id="WIT11558.1"/>
    </source>
</evidence>
<evidence type="ECO:0000256" key="2">
    <source>
        <dbReference type="PROSITE-ProRule" id="PRU00169"/>
    </source>
</evidence>
<evidence type="ECO:0000256" key="1">
    <source>
        <dbReference type="ARBA" id="ARBA00022553"/>
    </source>
</evidence>
<dbReference type="InterPro" id="IPR011006">
    <property type="entry name" value="CheY-like_superfamily"/>
</dbReference>
<protein>
    <submittedName>
        <fullName evidence="4">Response regulator</fullName>
    </submittedName>
</protein>
<dbReference type="Pfam" id="PF00072">
    <property type="entry name" value="Response_reg"/>
    <property type="match status" value="1"/>
</dbReference>
<evidence type="ECO:0000313" key="5">
    <source>
        <dbReference type="Proteomes" id="UP001177769"/>
    </source>
</evidence>
<dbReference type="PROSITE" id="PS50110">
    <property type="entry name" value="RESPONSE_REGULATORY"/>
    <property type="match status" value="1"/>
</dbReference>
<dbReference type="Gene3D" id="3.40.50.2300">
    <property type="match status" value="1"/>
</dbReference>